<proteinExistence type="predicted"/>
<keyword evidence="2" id="KW-1185">Reference proteome</keyword>
<dbReference type="AlphaFoldDB" id="A0AAN9P5L9"/>
<organism evidence="1 2">
    <name type="scientific">Phaseolus coccineus</name>
    <name type="common">Scarlet runner bean</name>
    <name type="synonym">Phaseolus multiflorus</name>
    <dbReference type="NCBI Taxonomy" id="3886"/>
    <lineage>
        <taxon>Eukaryota</taxon>
        <taxon>Viridiplantae</taxon>
        <taxon>Streptophyta</taxon>
        <taxon>Embryophyta</taxon>
        <taxon>Tracheophyta</taxon>
        <taxon>Spermatophyta</taxon>
        <taxon>Magnoliopsida</taxon>
        <taxon>eudicotyledons</taxon>
        <taxon>Gunneridae</taxon>
        <taxon>Pentapetalae</taxon>
        <taxon>rosids</taxon>
        <taxon>fabids</taxon>
        <taxon>Fabales</taxon>
        <taxon>Fabaceae</taxon>
        <taxon>Papilionoideae</taxon>
        <taxon>50 kb inversion clade</taxon>
        <taxon>NPAAA clade</taxon>
        <taxon>indigoferoid/millettioid clade</taxon>
        <taxon>Phaseoleae</taxon>
        <taxon>Phaseolus</taxon>
    </lineage>
</organism>
<dbReference type="EMBL" id="JAYMYR010000001">
    <property type="protein sequence ID" value="KAK7382088.1"/>
    <property type="molecule type" value="Genomic_DNA"/>
</dbReference>
<evidence type="ECO:0000313" key="1">
    <source>
        <dbReference type="EMBL" id="KAK7382088.1"/>
    </source>
</evidence>
<accession>A0AAN9P5L9</accession>
<dbReference type="Proteomes" id="UP001374584">
    <property type="component" value="Unassembled WGS sequence"/>
</dbReference>
<reference evidence="1 2" key="1">
    <citation type="submission" date="2024-01" db="EMBL/GenBank/DDBJ databases">
        <title>The genomes of 5 underutilized Papilionoideae crops provide insights into root nodulation and disease resistanc.</title>
        <authorList>
            <person name="Jiang F."/>
        </authorList>
    </citation>
    <scope>NUCLEOTIDE SEQUENCE [LARGE SCALE GENOMIC DNA]</scope>
    <source>
        <strain evidence="1">JINMINGXINNONG_FW02</strain>
        <tissue evidence="1">Leaves</tissue>
    </source>
</reference>
<gene>
    <name evidence="1" type="ORF">VNO80_00786</name>
</gene>
<comment type="caution">
    <text evidence="1">The sequence shown here is derived from an EMBL/GenBank/DDBJ whole genome shotgun (WGS) entry which is preliminary data.</text>
</comment>
<protein>
    <submittedName>
        <fullName evidence="1">Uncharacterized protein</fullName>
    </submittedName>
</protein>
<sequence length="91" mass="10827">MKRFSVADFGRNQRLSRLSEISLERECVWKSWRKRETFELLVEPAGVIEADDVLRLSGEELLGWVTKLRRASQWRMHSREELRLSLGYVFS</sequence>
<name>A0AAN9P5L9_PHACN</name>
<evidence type="ECO:0000313" key="2">
    <source>
        <dbReference type="Proteomes" id="UP001374584"/>
    </source>
</evidence>